<evidence type="ECO:0000259" key="1">
    <source>
        <dbReference type="SMART" id="SM01321"/>
    </source>
</evidence>
<dbReference type="PANTHER" id="PTHR36966">
    <property type="entry name" value="REP-ASSOCIATED TYROSINE TRANSPOSASE"/>
    <property type="match status" value="1"/>
</dbReference>
<name>A0A6L8LPC4_9RHOB</name>
<dbReference type="SUPFAM" id="SSF143422">
    <property type="entry name" value="Transposase IS200-like"/>
    <property type="match status" value="1"/>
</dbReference>
<proteinExistence type="predicted"/>
<dbReference type="GO" id="GO:0004803">
    <property type="term" value="F:transposase activity"/>
    <property type="evidence" value="ECO:0007669"/>
    <property type="project" value="InterPro"/>
</dbReference>
<dbReference type="GO" id="GO:0043565">
    <property type="term" value="F:sequence-specific DNA binding"/>
    <property type="evidence" value="ECO:0007669"/>
    <property type="project" value="TreeGrafter"/>
</dbReference>
<feature type="domain" description="Transposase IS200-like" evidence="1">
    <location>
        <begin position="9"/>
        <end position="131"/>
    </location>
</feature>
<sequence>MSTYLRPNITGATVFFTVKLAERGSDLLLREIGALREAVRVTRAERPFGIDAWVVLPDHIHCIWQMPVGDRDYGTRWRLIKARFSRALPKAQTRRSHQTRNERGIWQRRFWEHHIRDEADLYAHLRYCWMNPVKHGLVARPEEWPFSSAHRDPRFSPNMHLMM</sequence>
<dbReference type="RefSeq" id="WP_160975365.1">
    <property type="nucleotide sequence ID" value="NZ_WWEN01000011.1"/>
</dbReference>
<gene>
    <name evidence="2" type="ORF">GR167_19255</name>
</gene>
<protein>
    <submittedName>
        <fullName evidence="2">Transposase</fullName>
    </submittedName>
</protein>
<dbReference type="NCBIfam" id="NF047646">
    <property type="entry name" value="REP_Tyr_transpos"/>
    <property type="match status" value="1"/>
</dbReference>
<evidence type="ECO:0000313" key="2">
    <source>
        <dbReference type="EMBL" id="MYM57463.1"/>
    </source>
</evidence>
<keyword evidence="3" id="KW-1185">Reference proteome</keyword>
<dbReference type="AlphaFoldDB" id="A0A6L8LPC4"/>
<dbReference type="InterPro" id="IPR052715">
    <property type="entry name" value="RAYT_transposase"/>
</dbReference>
<evidence type="ECO:0000313" key="3">
    <source>
        <dbReference type="Proteomes" id="UP000479043"/>
    </source>
</evidence>
<comment type="caution">
    <text evidence="2">The sequence shown here is derived from an EMBL/GenBank/DDBJ whole genome shotgun (WGS) entry which is preliminary data.</text>
</comment>
<dbReference type="Gene3D" id="3.30.70.1290">
    <property type="entry name" value="Transposase IS200-like"/>
    <property type="match status" value="1"/>
</dbReference>
<dbReference type="EMBL" id="WWEN01000011">
    <property type="protein sequence ID" value="MYM57463.1"/>
    <property type="molecule type" value="Genomic_DNA"/>
</dbReference>
<reference evidence="2 3" key="1">
    <citation type="submission" date="2020-01" db="EMBL/GenBank/DDBJ databases">
        <authorList>
            <person name="Chen S."/>
        </authorList>
    </citation>
    <scope>NUCLEOTIDE SEQUENCE [LARGE SCALE GENOMIC DNA]</scope>
    <source>
        <strain evidence="2 3">GS-10</strain>
    </source>
</reference>
<dbReference type="InterPro" id="IPR002686">
    <property type="entry name" value="Transposase_17"/>
</dbReference>
<dbReference type="InterPro" id="IPR036515">
    <property type="entry name" value="Transposase_17_sf"/>
</dbReference>
<organism evidence="2 3">
    <name type="scientific">Thalassovita mangrovi</name>
    <dbReference type="NCBI Taxonomy" id="2692236"/>
    <lineage>
        <taxon>Bacteria</taxon>
        <taxon>Pseudomonadati</taxon>
        <taxon>Pseudomonadota</taxon>
        <taxon>Alphaproteobacteria</taxon>
        <taxon>Rhodobacterales</taxon>
        <taxon>Roseobacteraceae</taxon>
        <taxon>Thalassovita</taxon>
    </lineage>
</organism>
<dbReference type="PANTHER" id="PTHR36966:SF1">
    <property type="entry name" value="REP-ASSOCIATED TYROSINE TRANSPOSASE"/>
    <property type="match status" value="1"/>
</dbReference>
<dbReference type="SMART" id="SM01321">
    <property type="entry name" value="Y1_Tnp"/>
    <property type="match status" value="1"/>
</dbReference>
<dbReference type="Proteomes" id="UP000479043">
    <property type="component" value="Unassembled WGS sequence"/>
</dbReference>
<dbReference type="GO" id="GO:0006313">
    <property type="term" value="P:DNA transposition"/>
    <property type="evidence" value="ECO:0007669"/>
    <property type="project" value="InterPro"/>
</dbReference>
<accession>A0A6L8LPC4</accession>